<keyword evidence="3" id="KW-0560">Oxidoreductase</keyword>
<dbReference type="UniPathway" id="UPA00148"/>
<dbReference type="PANTHER" id="PTHR36925">
    <property type="entry name" value="COBALT-PRECORRIN-6A REDUCTASE"/>
    <property type="match status" value="1"/>
</dbReference>
<dbReference type="AlphaFoldDB" id="A0A1R3VWC2"/>
<dbReference type="InterPro" id="IPR003723">
    <property type="entry name" value="Precorrin-6x_reduct"/>
</dbReference>
<evidence type="ECO:0000256" key="3">
    <source>
        <dbReference type="ARBA" id="ARBA00023002"/>
    </source>
</evidence>
<accession>A0A1R3VWC2</accession>
<evidence type="ECO:0000256" key="1">
    <source>
        <dbReference type="ARBA" id="ARBA00004953"/>
    </source>
</evidence>
<dbReference type="STRING" id="233100.SAMN05216526_1076"/>
<sequence>MPGPVRILLLGGTQEARQIVEHLIPNSEYQGVYSLAGRTQSPQLPNWPVRQGGFGGIPGLIDYLRQQDIDLIIDATHPFAAQMSRHAVEAAATVGIAVLRVERPAWQPETADDWRCMNDWVSLIKALGAESRRVFLSIGRQHVGEFVAAPQHFYLLRSIEPPEQMPPNSLCLHDRGPFSLAEELELLKKHKIEVIVSKNSGGQATQAKLLAARELGLPVLMLNRPAMPPATAVAADAAAALSWLSAYKPPPTERGV</sequence>
<dbReference type="GO" id="GO:0016994">
    <property type="term" value="F:precorrin-6A reductase activity"/>
    <property type="evidence" value="ECO:0007669"/>
    <property type="project" value="InterPro"/>
</dbReference>
<dbReference type="PROSITE" id="PS51014">
    <property type="entry name" value="COBK_CBIJ"/>
    <property type="match status" value="1"/>
</dbReference>
<evidence type="ECO:0000313" key="4">
    <source>
        <dbReference type="EMBL" id="SIT69407.1"/>
    </source>
</evidence>
<dbReference type="Pfam" id="PF02571">
    <property type="entry name" value="CbiJ"/>
    <property type="match status" value="1"/>
</dbReference>
<reference evidence="4 5" key="1">
    <citation type="submission" date="2017-01" db="EMBL/GenBank/DDBJ databases">
        <authorList>
            <person name="Mah S.A."/>
            <person name="Swanson W.J."/>
            <person name="Moy G.W."/>
            <person name="Vacquier V.D."/>
        </authorList>
    </citation>
    <scope>NUCLEOTIDE SEQUENCE [LARGE SCALE GENOMIC DNA]</scope>
    <source>
        <strain evidence="4 5">M9</strain>
    </source>
</reference>
<keyword evidence="2" id="KW-0169">Cobalamin biosynthesis</keyword>
<gene>
    <name evidence="4" type="ORF">SAMN05216526_1076</name>
</gene>
<proteinExistence type="predicted"/>
<dbReference type="NCBIfam" id="TIGR00715">
    <property type="entry name" value="precor6x_red"/>
    <property type="match status" value="1"/>
</dbReference>
<dbReference type="EMBL" id="FTPK01000002">
    <property type="protein sequence ID" value="SIT69407.1"/>
    <property type="molecule type" value="Genomic_DNA"/>
</dbReference>
<dbReference type="NCBIfam" id="NF005968">
    <property type="entry name" value="PRK08057.1-2"/>
    <property type="match status" value="1"/>
</dbReference>
<dbReference type="OrthoDB" id="5183775at2"/>
<name>A0A1R3VWC2_9GAMM</name>
<dbReference type="GO" id="GO:0009236">
    <property type="term" value="P:cobalamin biosynthetic process"/>
    <property type="evidence" value="ECO:0007669"/>
    <property type="project" value="UniProtKB-UniPathway"/>
</dbReference>
<dbReference type="PANTHER" id="PTHR36925:SF1">
    <property type="entry name" value="COBALT-PRECORRIN-6A REDUCTASE"/>
    <property type="match status" value="1"/>
</dbReference>
<dbReference type="Proteomes" id="UP000223759">
    <property type="component" value="Unassembled WGS sequence"/>
</dbReference>
<protein>
    <submittedName>
        <fullName evidence="4">Precorrin-6A reductase</fullName>
    </submittedName>
</protein>
<keyword evidence="5" id="KW-1185">Reference proteome</keyword>
<evidence type="ECO:0000313" key="5">
    <source>
        <dbReference type="Proteomes" id="UP000223759"/>
    </source>
</evidence>
<dbReference type="RefSeq" id="WP_076755484.1">
    <property type="nucleotide sequence ID" value="NZ_CP023018.1"/>
</dbReference>
<comment type="pathway">
    <text evidence="1">Cofactor biosynthesis; adenosylcobalamin biosynthesis.</text>
</comment>
<evidence type="ECO:0000256" key="2">
    <source>
        <dbReference type="ARBA" id="ARBA00022573"/>
    </source>
</evidence>
<organism evidence="4 5">
    <name type="scientific">Ectothiorhodosinus mongolicus</name>
    <dbReference type="NCBI Taxonomy" id="233100"/>
    <lineage>
        <taxon>Bacteria</taxon>
        <taxon>Pseudomonadati</taxon>
        <taxon>Pseudomonadota</taxon>
        <taxon>Gammaproteobacteria</taxon>
        <taxon>Chromatiales</taxon>
        <taxon>Ectothiorhodospiraceae</taxon>
        <taxon>Ectothiorhodosinus</taxon>
    </lineage>
</organism>